<dbReference type="InterPro" id="IPR036005">
    <property type="entry name" value="Creatinase/aminopeptidase-like"/>
</dbReference>
<dbReference type="GO" id="GO:0004177">
    <property type="term" value="F:aminopeptidase activity"/>
    <property type="evidence" value="ECO:0007669"/>
    <property type="project" value="UniProtKB-KW"/>
</dbReference>
<evidence type="ECO:0000256" key="4">
    <source>
        <dbReference type="ARBA" id="ARBA00008766"/>
    </source>
</evidence>
<dbReference type="Gene3D" id="3.90.230.10">
    <property type="entry name" value="Creatinase/methionine aminopeptidase superfamily"/>
    <property type="match status" value="1"/>
</dbReference>
<keyword evidence="6 13" id="KW-0031">Aminopeptidase</keyword>
<comment type="caution">
    <text evidence="13">The sequence shown here is derived from an EMBL/GenBank/DDBJ whole genome shotgun (WGS) entry which is preliminary data.</text>
</comment>
<dbReference type="SUPFAM" id="SSF53092">
    <property type="entry name" value="Creatinase/prolidase N-terminal domain"/>
    <property type="match status" value="1"/>
</dbReference>
<evidence type="ECO:0000256" key="7">
    <source>
        <dbReference type="ARBA" id="ARBA00022723"/>
    </source>
</evidence>
<comment type="similarity">
    <text evidence="4">Belongs to the peptidase M24B family.</text>
</comment>
<dbReference type="InterPro" id="IPR052433">
    <property type="entry name" value="X-Pro_dipept-like"/>
</dbReference>
<dbReference type="InterPro" id="IPR000994">
    <property type="entry name" value="Pept_M24"/>
</dbReference>
<keyword evidence="9" id="KW-0482">Metalloprotease</keyword>
<keyword evidence="14" id="KW-1185">Reference proteome</keyword>
<gene>
    <name evidence="13" type="primary">ICP55</name>
    <name evidence="13" type="ORF">Q9L58_002011</name>
</gene>
<evidence type="ECO:0000256" key="1">
    <source>
        <dbReference type="ARBA" id="ARBA00001424"/>
    </source>
</evidence>
<dbReference type="PANTHER" id="PTHR43226:SF4">
    <property type="entry name" value="XAA-PRO AMINOPEPTIDASE 3"/>
    <property type="match status" value="1"/>
</dbReference>
<dbReference type="SUPFAM" id="SSF55920">
    <property type="entry name" value="Creatinase/aminopeptidase"/>
    <property type="match status" value="1"/>
</dbReference>
<name>A0ABR3GSP2_9PEZI</name>
<evidence type="ECO:0000256" key="3">
    <source>
        <dbReference type="ARBA" id="ARBA00002443"/>
    </source>
</evidence>
<protein>
    <recommendedName>
        <fullName evidence="5">Xaa-Pro aminopeptidase</fullName>
        <ecNumber evidence="5">3.4.11.9</ecNumber>
    </recommendedName>
    <alternativeName>
        <fullName evidence="11">Aminoacylproline aminopeptidase</fullName>
    </alternativeName>
</protein>
<evidence type="ECO:0000259" key="12">
    <source>
        <dbReference type="SMART" id="SM01011"/>
    </source>
</evidence>
<proteinExistence type="inferred from homology"/>
<evidence type="ECO:0000256" key="10">
    <source>
        <dbReference type="ARBA" id="ARBA00023211"/>
    </source>
</evidence>
<accession>A0ABR3GSP2</accession>
<keyword evidence="10" id="KW-0464">Manganese</keyword>
<comment type="catalytic activity">
    <reaction evidence="1">
        <text>Release of any N-terminal amino acid, including proline, that is linked to proline, even from a dipeptide or tripeptide.</text>
        <dbReference type="EC" id="3.4.11.9"/>
    </reaction>
</comment>
<comment type="function">
    <text evidence="3">Catalyzes the removal of a penultimate prolyl residue from the N-termini of peptides.</text>
</comment>
<evidence type="ECO:0000256" key="5">
    <source>
        <dbReference type="ARBA" id="ARBA00012574"/>
    </source>
</evidence>
<evidence type="ECO:0000256" key="6">
    <source>
        <dbReference type="ARBA" id="ARBA00022438"/>
    </source>
</evidence>
<comment type="cofactor">
    <cofactor evidence="2">
        <name>Mn(2+)</name>
        <dbReference type="ChEBI" id="CHEBI:29035"/>
    </cofactor>
</comment>
<evidence type="ECO:0000256" key="11">
    <source>
        <dbReference type="ARBA" id="ARBA00030849"/>
    </source>
</evidence>
<evidence type="ECO:0000256" key="9">
    <source>
        <dbReference type="ARBA" id="ARBA00023049"/>
    </source>
</evidence>
<keyword evidence="8 13" id="KW-0378">Hydrolase</keyword>
<keyword evidence="6 13" id="KW-0645">Protease</keyword>
<evidence type="ECO:0000313" key="14">
    <source>
        <dbReference type="Proteomes" id="UP001447188"/>
    </source>
</evidence>
<evidence type="ECO:0000313" key="13">
    <source>
        <dbReference type="EMBL" id="KAL0638960.1"/>
    </source>
</evidence>
<evidence type="ECO:0000256" key="2">
    <source>
        <dbReference type="ARBA" id="ARBA00001936"/>
    </source>
</evidence>
<reference evidence="13 14" key="1">
    <citation type="submission" date="2024-02" db="EMBL/GenBank/DDBJ databases">
        <title>Discinaceae phylogenomics.</title>
        <authorList>
            <person name="Dirks A.C."/>
            <person name="James T.Y."/>
        </authorList>
    </citation>
    <scope>NUCLEOTIDE SEQUENCE [LARGE SCALE GENOMIC DNA]</scope>
    <source>
        <strain evidence="13 14">ACD0624</strain>
    </source>
</reference>
<dbReference type="Pfam" id="PF05195">
    <property type="entry name" value="AMP_N"/>
    <property type="match status" value="1"/>
</dbReference>
<dbReference type="SMART" id="SM01011">
    <property type="entry name" value="AMP_N"/>
    <property type="match status" value="1"/>
</dbReference>
<dbReference type="Gene3D" id="3.40.350.10">
    <property type="entry name" value="Creatinase/prolidase N-terminal domain"/>
    <property type="match status" value="1"/>
</dbReference>
<dbReference type="InterPro" id="IPR007865">
    <property type="entry name" value="Aminopep_P_N"/>
</dbReference>
<dbReference type="CDD" id="cd01087">
    <property type="entry name" value="Prolidase"/>
    <property type="match status" value="1"/>
</dbReference>
<dbReference type="EC" id="3.4.11.9" evidence="5"/>
<dbReference type="Proteomes" id="UP001447188">
    <property type="component" value="Unassembled WGS sequence"/>
</dbReference>
<feature type="domain" description="Aminopeptidase P N-terminal" evidence="12">
    <location>
        <begin position="70"/>
        <end position="206"/>
    </location>
</feature>
<keyword evidence="7" id="KW-0479">Metal-binding</keyword>
<sequence>MQRRPWLTTFRRLSSPRPAIPRLSIPPRYHYEISSRCLSSEASTPKLRFGQPTFETHPHLLKSGEVTPGCSALEYAMRRAKLASELPDGGLAICASSYVKYRSGPVFYEFHQDPDFYYLTGFLEPEAVCVMEKTGPDGEHIFHMFVRDKDDKAELWDGARSGVQAAVDVFNADEAGNIDHLHTHLAPLIEKAEFIYADIKPTPRRPASVFSTLFSSGGPDNMNFTSMLEGKRTGSLKHLMHKLRVFKSVPEVANMRKAGKISGRAINMAMQNKFTEEKNLWAFLEYQFKIAGCERSAYVPVVAGGRNACTIHYTRNDDILRDGEMVLVDAGGQYGGYSTDITRTWPISGRFTPAQRDLYQAVLNVQKLCVALCREDAKLSLDEIHGVAELGLKDELKSLGFDISDRAMEVLFPHHLGHFVGLDIHDSGSYSRNLKLKTSQCVTIEPGIYVPDDERWPKHFRGMGIRIEDSVCVGEEAPLVLSVEAAKEVVDIEALGESHAQ</sequence>
<evidence type="ECO:0000256" key="8">
    <source>
        <dbReference type="ARBA" id="ARBA00022801"/>
    </source>
</evidence>
<dbReference type="InterPro" id="IPR029149">
    <property type="entry name" value="Creatin/AminoP/Spt16_N"/>
</dbReference>
<dbReference type="EMBL" id="JBBBZM010000016">
    <property type="protein sequence ID" value="KAL0638960.1"/>
    <property type="molecule type" value="Genomic_DNA"/>
</dbReference>
<dbReference type="PANTHER" id="PTHR43226">
    <property type="entry name" value="XAA-PRO AMINOPEPTIDASE 3"/>
    <property type="match status" value="1"/>
</dbReference>
<dbReference type="Pfam" id="PF00557">
    <property type="entry name" value="Peptidase_M24"/>
    <property type="match status" value="1"/>
</dbReference>
<organism evidence="13 14">
    <name type="scientific">Discina gigas</name>
    <dbReference type="NCBI Taxonomy" id="1032678"/>
    <lineage>
        <taxon>Eukaryota</taxon>
        <taxon>Fungi</taxon>
        <taxon>Dikarya</taxon>
        <taxon>Ascomycota</taxon>
        <taxon>Pezizomycotina</taxon>
        <taxon>Pezizomycetes</taxon>
        <taxon>Pezizales</taxon>
        <taxon>Discinaceae</taxon>
        <taxon>Discina</taxon>
    </lineage>
</organism>